<accession>A0A537L3C9</accession>
<evidence type="ECO:0000256" key="1">
    <source>
        <dbReference type="SAM" id="Phobius"/>
    </source>
</evidence>
<organism evidence="2 3">
    <name type="scientific">Candidatus Segetimicrobium genomatis</name>
    <dbReference type="NCBI Taxonomy" id="2569760"/>
    <lineage>
        <taxon>Bacteria</taxon>
        <taxon>Bacillati</taxon>
        <taxon>Candidatus Sysuimicrobiota</taxon>
        <taxon>Candidatus Sysuimicrobiia</taxon>
        <taxon>Candidatus Sysuimicrobiales</taxon>
        <taxon>Candidatus Segetimicrobiaceae</taxon>
        <taxon>Candidatus Segetimicrobium</taxon>
    </lineage>
</organism>
<feature type="transmembrane region" description="Helical" evidence="1">
    <location>
        <begin position="30"/>
        <end position="51"/>
    </location>
</feature>
<dbReference type="EMBL" id="VBAL01000078">
    <property type="protein sequence ID" value="TMJ02499.1"/>
    <property type="molecule type" value="Genomic_DNA"/>
</dbReference>
<comment type="caution">
    <text evidence="2">The sequence shown here is derived from an EMBL/GenBank/DDBJ whole genome shotgun (WGS) entry which is preliminary data.</text>
</comment>
<feature type="transmembrane region" description="Helical" evidence="1">
    <location>
        <begin position="63"/>
        <end position="83"/>
    </location>
</feature>
<keyword evidence="1" id="KW-0812">Transmembrane</keyword>
<gene>
    <name evidence="2" type="ORF">E6H01_06525</name>
</gene>
<evidence type="ECO:0000313" key="2">
    <source>
        <dbReference type="EMBL" id="TMJ02499.1"/>
    </source>
</evidence>
<dbReference type="Proteomes" id="UP000319353">
    <property type="component" value="Unassembled WGS sequence"/>
</dbReference>
<keyword evidence="1" id="KW-0472">Membrane</keyword>
<sequence>MFNAVNKLAALITVIEVVVLVEWLRLTTSAAAAVAAGFLFIGILVEELVRFRGIKTRFPQGRELALVLLGVAIETVGWILPLVSNTRLLVAFGILFVTLDIEHAVINLATTGKFSLGSVVDFSAIEAAGGALWLTNPSAATIAILVVTSVLEHVQGVRQGMGLR</sequence>
<evidence type="ECO:0000313" key="3">
    <source>
        <dbReference type="Proteomes" id="UP000319353"/>
    </source>
</evidence>
<keyword evidence="1" id="KW-1133">Transmembrane helix</keyword>
<reference evidence="2 3" key="1">
    <citation type="journal article" date="2019" name="Nat. Microbiol.">
        <title>Mediterranean grassland soil C-N compound turnover is dependent on rainfall and depth, and is mediated by genomically divergent microorganisms.</title>
        <authorList>
            <person name="Diamond S."/>
            <person name="Andeer P.F."/>
            <person name="Li Z."/>
            <person name="Crits-Christoph A."/>
            <person name="Burstein D."/>
            <person name="Anantharaman K."/>
            <person name="Lane K.R."/>
            <person name="Thomas B.C."/>
            <person name="Pan C."/>
            <person name="Northen T.R."/>
            <person name="Banfield J.F."/>
        </authorList>
    </citation>
    <scope>NUCLEOTIDE SEQUENCE [LARGE SCALE GENOMIC DNA]</scope>
    <source>
        <strain evidence="2">NP_4</strain>
    </source>
</reference>
<proteinExistence type="predicted"/>
<protein>
    <submittedName>
        <fullName evidence="2">Uncharacterized protein</fullName>
    </submittedName>
</protein>
<name>A0A537L3C9_9BACT</name>
<dbReference type="AlphaFoldDB" id="A0A537L3C9"/>
<feature type="transmembrane region" description="Helical" evidence="1">
    <location>
        <begin position="7"/>
        <end position="24"/>
    </location>
</feature>